<dbReference type="RefSeq" id="WP_043372687.1">
    <property type="nucleotide sequence ID" value="NZ_CP006704.1"/>
</dbReference>
<dbReference type="HOGENOM" id="CLU_033975_2_1_4"/>
<keyword evidence="1 2" id="KW-0808">Transferase</keyword>
<evidence type="ECO:0000313" key="3">
    <source>
        <dbReference type="Proteomes" id="UP000028782"/>
    </source>
</evidence>
<name>A0A076PM55_COMTE</name>
<dbReference type="InterPro" id="IPR044855">
    <property type="entry name" value="CoA-Trfase_III_dom3_sf"/>
</dbReference>
<dbReference type="Gene3D" id="3.40.50.10540">
    <property type="entry name" value="Crotonobetainyl-coa:carnitine coa-transferase, domain 1"/>
    <property type="match status" value="1"/>
</dbReference>
<proteinExistence type="predicted"/>
<dbReference type="PANTHER" id="PTHR48207:SF4">
    <property type="entry name" value="BLL6097 PROTEIN"/>
    <property type="match status" value="1"/>
</dbReference>
<dbReference type="GO" id="GO:0008410">
    <property type="term" value="F:CoA-transferase activity"/>
    <property type="evidence" value="ECO:0007669"/>
    <property type="project" value="TreeGrafter"/>
</dbReference>
<dbReference type="Pfam" id="PF02515">
    <property type="entry name" value="CoA_transf_3"/>
    <property type="match status" value="1"/>
</dbReference>
<dbReference type="KEGG" id="ctes:O987_13425"/>
<accession>A0A076PM55</accession>
<organism evidence="2 3">
    <name type="scientific">Comamonas testosteroni TK102</name>
    <dbReference type="NCBI Taxonomy" id="1392005"/>
    <lineage>
        <taxon>Bacteria</taxon>
        <taxon>Pseudomonadati</taxon>
        <taxon>Pseudomonadota</taxon>
        <taxon>Betaproteobacteria</taxon>
        <taxon>Burkholderiales</taxon>
        <taxon>Comamonadaceae</taxon>
        <taxon>Comamonas</taxon>
    </lineage>
</organism>
<reference evidence="2 3" key="1">
    <citation type="journal article" date="2014" name="Genome Announc.">
        <title>Complete Genome Sequence of Polychlorinated Biphenyl Degrader Comamonas testosteroni TK102 (NBRC 109938).</title>
        <authorList>
            <person name="Fukuda K."/>
            <person name="Hosoyama A."/>
            <person name="Tsuchikane K."/>
            <person name="Ohji S."/>
            <person name="Yamazoe A."/>
            <person name="Fujita N."/>
            <person name="Shintani M."/>
            <person name="Kimbara K."/>
        </authorList>
    </citation>
    <scope>NUCLEOTIDE SEQUENCE [LARGE SCALE GENOMIC DNA]</scope>
    <source>
        <strain evidence="2">TK102</strain>
    </source>
</reference>
<dbReference type="InterPro" id="IPR050483">
    <property type="entry name" value="CoA-transferase_III_domain"/>
</dbReference>
<dbReference type="AlphaFoldDB" id="A0A076PM55"/>
<dbReference type="PANTHER" id="PTHR48207">
    <property type="entry name" value="SUCCINATE--HYDROXYMETHYLGLUTARATE COA-TRANSFERASE"/>
    <property type="match status" value="1"/>
</dbReference>
<sequence>MSSQESLKHTCNAGQDEALGALSGVRVLDLSSVIFGPMASQVLADYGAEVIKIEPPQGDSTRHTGPALEPGMAAMFMGSNRSKKSVVLDLKQEQAQAALHALLQGADVLMHSMRPQKLARLGLDPDSLRKQYPRLIYVGLHGFGEDGPYAGQPAYDDVIQGMSGLADLMQRQTGEARYLPTIAADKTCALVAAHAVLAALYQRERRGEGSYVEVPMYETMAGFNLVEHFYGMHFTPAQSGAGYPRVMAPWRKPYRTLDGHVCLMPYTDAHWRRFFAAVGQPQLAQDQRFATQAMRTRHIAELLETMSGYVAQKDTAYWLASCEQLEIPAAPVTRMDDLPHDPHLQATGFFVEKKDAAMGVVKFPRSSVRINGTQPPIGMPPRLGEHTQTLLREAGWDDARIAALQSKDC</sequence>
<protein>
    <submittedName>
        <fullName evidence="2">Acetyl-CoA acetyltransferase</fullName>
    </submittedName>
</protein>
<dbReference type="InterPro" id="IPR003673">
    <property type="entry name" value="CoA-Trfase_fam_III"/>
</dbReference>
<dbReference type="InterPro" id="IPR023606">
    <property type="entry name" value="CoA-Trfase_III_dom_1_sf"/>
</dbReference>
<evidence type="ECO:0000313" key="2">
    <source>
        <dbReference type="EMBL" id="AIJ46803.1"/>
    </source>
</evidence>
<evidence type="ECO:0000256" key="1">
    <source>
        <dbReference type="ARBA" id="ARBA00022679"/>
    </source>
</evidence>
<dbReference type="SUPFAM" id="SSF89796">
    <property type="entry name" value="CoA-transferase family III (CaiB/BaiF)"/>
    <property type="match status" value="1"/>
</dbReference>
<dbReference type="EMBL" id="CP006704">
    <property type="protein sequence ID" value="AIJ46803.1"/>
    <property type="molecule type" value="Genomic_DNA"/>
</dbReference>
<dbReference type="Gene3D" id="3.30.1540.10">
    <property type="entry name" value="formyl-coa transferase, domain 3"/>
    <property type="match status" value="1"/>
</dbReference>
<dbReference type="Proteomes" id="UP000028782">
    <property type="component" value="Chromosome"/>
</dbReference>
<gene>
    <name evidence="2" type="ORF">O987_13425</name>
</gene>